<dbReference type="Pfam" id="PF05193">
    <property type="entry name" value="Peptidase_M16_C"/>
    <property type="match status" value="1"/>
</dbReference>
<evidence type="ECO:0000313" key="5">
    <source>
        <dbReference type="Proteomes" id="UP000031980"/>
    </source>
</evidence>
<dbReference type="PANTHER" id="PTHR11851:SF49">
    <property type="entry name" value="MITOCHONDRIAL-PROCESSING PEPTIDASE SUBUNIT ALPHA"/>
    <property type="match status" value="1"/>
</dbReference>
<dbReference type="InterPro" id="IPR050361">
    <property type="entry name" value="MPP/UQCRC_Complex"/>
</dbReference>
<feature type="domain" description="Peptidase M16 C-terminal" evidence="3">
    <location>
        <begin position="165"/>
        <end position="340"/>
    </location>
</feature>
<keyword evidence="4" id="KW-0645">Protease</keyword>
<dbReference type="Gene3D" id="3.30.830.10">
    <property type="entry name" value="Metalloenzyme, LuxS/M16 peptidase-like"/>
    <property type="match status" value="2"/>
</dbReference>
<dbReference type="PANTHER" id="PTHR11851">
    <property type="entry name" value="METALLOPROTEASE"/>
    <property type="match status" value="1"/>
</dbReference>
<sequence length="405" mass="47093">MYQTHIFQNGLRLIHYEVPNKAAYCGLIINAGSRDEREEELGVAHFIEHVIFKGTEKRKAYHILSRLEDVGGELNAYTTKEDTCIYATFMPKDYERTLELFADIVFHSVFPEKELEKEKDVVLDEINSYKDSPGELIFDDFEELIYKGYPIGRNILGDEAAVLRIDRKMILDFVKRNYNPERMVITSVGDMPFEKIVRLVEKYFAVYPRGSEILRRTKPEIYLPRFVKEERDTYQSHCIIGNVAYDQTQEKRVVLSLLVNLLGGPGMNSRLNLNIRERYGLAYNIEASYTPYSDTGACMVYFGCDKENAAWCLDLCRKEMRFLYEERLGPVQLKRAKAQMIGQITISSENYENLMLSIGKSFLIYDRVDSLEDVYAQIESITPEMLMEVAQEIFDLEKQSILLYK</sequence>
<evidence type="ECO:0000256" key="1">
    <source>
        <dbReference type="ARBA" id="ARBA00007261"/>
    </source>
</evidence>
<dbReference type="GO" id="GO:0006508">
    <property type="term" value="P:proteolysis"/>
    <property type="evidence" value="ECO:0007669"/>
    <property type="project" value="UniProtKB-KW"/>
</dbReference>
<name>A0A0C3R5E6_9PORP</name>
<dbReference type="GO" id="GO:0046872">
    <property type="term" value="F:metal ion binding"/>
    <property type="evidence" value="ECO:0007669"/>
    <property type="project" value="InterPro"/>
</dbReference>
<dbReference type="InterPro" id="IPR007863">
    <property type="entry name" value="Peptidase_M16_C"/>
</dbReference>
<comment type="similarity">
    <text evidence="1">Belongs to the peptidase M16 family.</text>
</comment>
<dbReference type="InterPro" id="IPR011765">
    <property type="entry name" value="Pept_M16_N"/>
</dbReference>
<dbReference type="EMBL" id="JPIU01000038">
    <property type="protein sequence ID" value="KIO44850.1"/>
    <property type="molecule type" value="Genomic_DNA"/>
</dbReference>
<dbReference type="RefSeq" id="WP_041505164.1">
    <property type="nucleotide sequence ID" value="NZ_JPIU01000038.1"/>
</dbReference>
<dbReference type="SUPFAM" id="SSF63411">
    <property type="entry name" value="LuxS/MPP-like metallohydrolase"/>
    <property type="match status" value="2"/>
</dbReference>
<comment type="caution">
    <text evidence="4">The sequence shown here is derived from an EMBL/GenBank/DDBJ whole genome shotgun (WGS) entry which is preliminary data.</text>
</comment>
<organism evidence="4 5">
    <name type="scientific">Sanguibacteroides justesenii</name>
    <dbReference type="NCBI Taxonomy" id="1547597"/>
    <lineage>
        <taxon>Bacteria</taxon>
        <taxon>Pseudomonadati</taxon>
        <taxon>Bacteroidota</taxon>
        <taxon>Bacteroidia</taxon>
        <taxon>Bacteroidales</taxon>
        <taxon>Porphyromonadaceae</taxon>
        <taxon>Sanguibacteroides</taxon>
    </lineage>
</organism>
<feature type="domain" description="Peptidase M16 N-terminal" evidence="2">
    <location>
        <begin position="18"/>
        <end position="158"/>
    </location>
</feature>
<accession>A0A0C3R5E6</accession>
<evidence type="ECO:0000259" key="2">
    <source>
        <dbReference type="Pfam" id="PF00675"/>
    </source>
</evidence>
<gene>
    <name evidence="4" type="ORF">BA92_07460</name>
</gene>
<dbReference type="GO" id="GO:0008233">
    <property type="term" value="F:peptidase activity"/>
    <property type="evidence" value="ECO:0007669"/>
    <property type="project" value="UniProtKB-KW"/>
</dbReference>
<evidence type="ECO:0000313" key="4">
    <source>
        <dbReference type="EMBL" id="KIO44850.1"/>
    </source>
</evidence>
<proteinExistence type="inferred from homology"/>
<reference evidence="4 5" key="1">
    <citation type="submission" date="2014-07" db="EMBL/GenBank/DDBJ databases">
        <title>Porphyromonadaceae bacterium OUH 308042 = ATCC BAA-2681 = DSM 28342 draft genome.</title>
        <authorList>
            <person name="Sydenham T.V."/>
            <person name="Hasman H."/>
            <person name="Justensen U.S."/>
        </authorList>
    </citation>
    <scope>NUCLEOTIDE SEQUENCE [LARGE SCALE GENOMIC DNA]</scope>
    <source>
        <strain evidence="4 5">OUH 308042</strain>
    </source>
</reference>
<evidence type="ECO:0000259" key="3">
    <source>
        <dbReference type="Pfam" id="PF05193"/>
    </source>
</evidence>
<dbReference type="Pfam" id="PF00675">
    <property type="entry name" value="Peptidase_M16"/>
    <property type="match status" value="1"/>
</dbReference>
<dbReference type="AlphaFoldDB" id="A0A0C3R5E6"/>
<keyword evidence="4" id="KW-0378">Hydrolase</keyword>
<dbReference type="InterPro" id="IPR011249">
    <property type="entry name" value="Metalloenz_LuxS/M16"/>
</dbReference>
<dbReference type="Proteomes" id="UP000031980">
    <property type="component" value="Unassembled WGS sequence"/>
</dbReference>
<keyword evidence="5" id="KW-1185">Reference proteome</keyword>
<protein>
    <submittedName>
        <fullName evidence="4">Zinc protease</fullName>
    </submittedName>
</protein>